<evidence type="ECO:0000256" key="8">
    <source>
        <dbReference type="ARBA" id="ARBA00023273"/>
    </source>
</evidence>
<keyword evidence="8" id="KW-0966">Cell projection</keyword>
<dbReference type="Gene3D" id="2.20.110.10">
    <property type="entry name" value="Histone H3 K4-specific methyltransferase SET7/9 N-terminal domain"/>
    <property type="match status" value="4"/>
</dbReference>
<keyword evidence="7" id="KW-0206">Cytoskeleton</keyword>
<dbReference type="PANTHER" id="PTHR46613">
    <property type="entry name" value="RADIAL SPOKE HEAD 10 HOMOLOG B-RELATED"/>
    <property type="match status" value="1"/>
</dbReference>
<dbReference type="PANTHER" id="PTHR46613:SF1">
    <property type="entry name" value="RADIAL SPOKE HEAD 10 HOMOLOG B-RELATED"/>
    <property type="match status" value="1"/>
</dbReference>
<proteinExistence type="predicted"/>
<protein>
    <submittedName>
        <fullName evidence="10">Radial spoke head 10 homolog B</fullName>
    </submittedName>
</protein>
<evidence type="ECO:0000256" key="3">
    <source>
        <dbReference type="ARBA" id="ARBA00022490"/>
    </source>
</evidence>
<reference evidence="10" key="1">
    <citation type="submission" date="2025-08" db="UniProtKB">
        <authorList>
            <consortium name="Ensembl"/>
        </authorList>
    </citation>
    <scope>IDENTIFICATION</scope>
</reference>
<dbReference type="Pfam" id="PF02493">
    <property type="entry name" value="MORN"/>
    <property type="match status" value="10"/>
</dbReference>
<evidence type="ECO:0000256" key="2">
    <source>
        <dbReference type="ARBA" id="ARBA00004430"/>
    </source>
</evidence>
<dbReference type="Ensembl" id="ENSKMAT00000011574.1">
    <property type="protein sequence ID" value="ENSKMAP00000011396.1"/>
    <property type="gene ID" value="ENSKMAG00000008577.1"/>
</dbReference>
<evidence type="ECO:0000256" key="5">
    <source>
        <dbReference type="ARBA" id="ARBA00022846"/>
    </source>
</evidence>
<organism evidence="10 11">
    <name type="scientific">Kryptolebias marmoratus</name>
    <name type="common">Mangrove killifish</name>
    <name type="synonym">Rivulus marmoratus</name>
    <dbReference type="NCBI Taxonomy" id="37003"/>
    <lineage>
        <taxon>Eukaryota</taxon>
        <taxon>Metazoa</taxon>
        <taxon>Chordata</taxon>
        <taxon>Craniata</taxon>
        <taxon>Vertebrata</taxon>
        <taxon>Euteleostomi</taxon>
        <taxon>Actinopterygii</taxon>
        <taxon>Neopterygii</taxon>
        <taxon>Teleostei</taxon>
        <taxon>Neoteleostei</taxon>
        <taxon>Acanthomorphata</taxon>
        <taxon>Ovalentaria</taxon>
        <taxon>Atherinomorphae</taxon>
        <taxon>Cyprinodontiformes</taxon>
        <taxon>Rivulidae</taxon>
        <taxon>Kryptolebias</taxon>
    </lineage>
</organism>
<dbReference type="KEGG" id="kmr:108237277"/>
<evidence type="ECO:0000256" key="7">
    <source>
        <dbReference type="ARBA" id="ARBA00023212"/>
    </source>
</evidence>
<evidence type="ECO:0000256" key="4">
    <source>
        <dbReference type="ARBA" id="ARBA00022737"/>
    </source>
</evidence>
<dbReference type="GO" id="GO:0031514">
    <property type="term" value="C:motile cilium"/>
    <property type="evidence" value="ECO:0007669"/>
    <property type="project" value="UniProtKB-SubCell"/>
</dbReference>
<dbReference type="GeneTree" id="ENSGT00940000168282"/>
<dbReference type="SUPFAM" id="SSF82185">
    <property type="entry name" value="Histone H3 K4-specific methyltransferase SET7/9 N-terminal domain"/>
    <property type="match status" value="2"/>
</dbReference>
<name>A0A3Q3A4X8_KRYMA</name>
<keyword evidence="5" id="KW-0282">Flagellum</keyword>
<dbReference type="SMART" id="SM00698">
    <property type="entry name" value="MORN"/>
    <property type="match status" value="10"/>
</dbReference>
<dbReference type="CTD" id="222967"/>
<evidence type="ECO:0000256" key="6">
    <source>
        <dbReference type="ARBA" id="ARBA00023069"/>
    </source>
</evidence>
<evidence type="ECO:0000313" key="11">
    <source>
        <dbReference type="Proteomes" id="UP000264800"/>
    </source>
</evidence>
<dbReference type="RefSeq" id="XP_017274096.1">
    <property type="nucleotide sequence ID" value="XM_017418607.3"/>
</dbReference>
<dbReference type="GeneID" id="108237277"/>
<keyword evidence="11" id="KW-1185">Reference proteome</keyword>
<dbReference type="Proteomes" id="UP000264800">
    <property type="component" value="Unplaced"/>
</dbReference>
<dbReference type="OrthoDB" id="294378at2759"/>
<accession>A0A3Q3A4X8</accession>
<dbReference type="Gene3D" id="1.10.238.10">
    <property type="entry name" value="EF-hand"/>
    <property type="match status" value="1"/>
</dbReference>
<comment type="subcellular location">
    <subcellularLocation>
        <location evidence="1">Cell projection</location>
        <location evidence="1">Cilium</location>
        <location evidence="1">Flagellum</location>
    </subcellularLocation>
    <subcellularLocation>
        <location evidence="2">Cytoplasm</location>
        <location evidence="2">Cytoskeleton</location>
        <location evidence="2">Cilium axoneme</location>
    </subcellularLocation>
</comment>
<keyword evidence="4" id="KW-0677">Repeat</keyword>
<evidence type="ECO:0000256" key="1">
    <source>
        <dbReference type="ARBA" id="ARBA00004230"/>
    </source>
</evidence>
<reference evidence="10" key="2">
    <citation type="submission" date="2025-09" db="UniProtKB">
        <authorList>
            <consortium name="Ensembl"/>
        </authorList>
    </citation>
    <scope>IDENTIFICATION</scope>
</reference>
<keyword evidence="3" id="KW-0963">Cytoplasm</keyword>
<keyword evidence="6" id="KW-0969">Cilium</keyword>
<dbReference type="GO" id="GO:0005930">
    <property type="term" value="C:axoneme"/>
    <property type="evidence" value="ECO:0007669"/>
    <property type="project" value="UniProtKB-SubCell"/>
</dbReference>
<evidence type="ECO:0000256" key="9">
    <source>
        <dbReference type="SAM" id="MobiDB-lite"/>
    </source>
</evidence>
<dbReference type="InterPro" id="IPR003409">
    <property type="entry name" value="MORN"/>
</dbReference>
<dbReference type="OMA" id="PNACHVK"/>
<dbReference type="AlphaFoldDB" id="A0A3Q3A4X8"/>
<sequence>MEETAGKGETSKLVAGFANNKNFPSSSEENGADLETDCDEQCDEESCKLPALVCLKILRYTGEACEGQPDGEGVASFEDGHMYKGMFSKGLMDGHGVLILENGLKYEGEFVDNTPTGQGSYTWPDGSTYTGDIYSGRRHGMGSYKCAKHGASYIGQWCQGRRHGEGTAYYNEDKTSWYKGHWVMNDREGSGVRCYPSSNVYSGEWRNNTRHGEGAMSWLKLGQRYEGKWKHGVQHGVGRHTWILKRADISQYFQSNQYKGEFFEGQRHGQGTFYYAGGAIYEGEWKNDKKHGQGKFTATDGRVFEGEFVDDRMMTPSLNGTRTPTSFGVFHVLENPSSVLGPDMALGIGGLLEKIPESRREAEQKQVESAVMRENAELRSLYSFYSRLGRAPSPDNTFTLSCLQFWRLLKDCCIHRHGLTLTQVDRFTRDQASLAEIHSPFAPVLLREFLSKLVIVAFYIYNKDMESEKHLLAACLLRLMAEDILPNARKVKGSLFRQPDFALEALKYAERCWEVFEAFCGVSTSGGGEKTMTLRQLMWMFKDLRLFDQQLTAATLQEVVTAENRDCNNQSSSLEQEITFLEFFESLLLCADVKRQQVSDAPEGRVPLGSDHHTGGNLLEEADEKRSPNRRTGNVTAQEVGGGQEVKRQEIPQIASHNEHQNRGQDLLQIRTEARTHQVEARIRTIQQFFEKCFFPAVDHHQSVTRKMRAMTLEDQNSE</sequence>
<dbReference type="STRING" id="37003.ENSKMAP00000011396"/>
<evidence type="ECO:0000313" key="10">
    <source>
        <dbReference type="Ensembl" id="ENSKMAP00000011396.1"/>
    </source>
</evidence>
<feature type="region of interest" description="Disordered" evidence="9">
    <location>
        <begin position="600"/>
        <end position="646"/>
    </location>
</feature>